<reference evidence="1 2" key="1">
    <citation type="journal article" date="2016" name="Nat. Commun.">
        <title>Ectomycorrhizal ecology is imprinted in the genome of the dominant symbiotic fungus Cenococcum geophilum.</title>
        <authorList>
            <consortium name="DOE Joint Genome Institute"/>
            <person name="Peter M."/>
            <person name="Kohler A."/>
            <person name="Ohm R.A."/>
            <person name="Kuo A."/>
            <person name="Krutzmann J."/>
            <person name="Morin E."/>
            <person name="Arend M."/>
            <person name="Barry K.W."/>
            <person name="Binder M."/>
            <person name="Choi C."/>
            <person name="Clum A."/>
            <person name="Copeland A."/>
            <person name="Grisel N."/>
            <person name="Haridas S."/>
            <person name="Kipfer T."/>
            <person name="LaButti K."/>
            <person name="Lindquist E."/>
            <person name="Lipzen A."/>
            <person name="Maire R."/>
            <person name="Meier B."/>
            <person name="Mihaltcheva S."/>
            <person name="Molinier V."/>
            <person name="Murat C."/>
            <person name="Poggeler S."/>
            <person name="Quandt C.A."/>
            <person name="Sperisen C."/>
            <person name="Tritt A."/>
            <person name="Tisserant E."/>
            <person name="Crous P.W."/>
            <person name="Henrissat B."/>
            <person name="Nehls U."/>
            <person name="Egli S."/>
            <person name="Spatafora J.W."/>
            <person name="Grigoriev I.V."/>
            <person name="Martin F.M."/>
        </authorList>
    </citation>
    <scope>NUCLEOTIDE SEQUENCE [LARGE SCALE GENOMIC DNA]</scope>
    <source>
        <strain evidence="1 2">CBS 459.81</strain>
    </source>
</reference>
<proteinExistence type="predicted"/>
<evidence type="ECO:0000313" key="2">
    <source>
        <dbReference type="Proteomes" id="UP000250266"/>
    </source>
</evidence>
<protein>
    <submittedName>
        <fullName evidence="1">Uncharacterized protein</fullName>
    </submittedName>
</protein>
<accession>A0A8E2EDB5</accession>
<gene>
    <name evidence="1" type="ORF">K432DRAFT_3777</name>
</gene>
<keyword evidence="2" id="KW-1185">Reference proteome</keyword>
<dbReference type="EMBL" id="KV744905">
    <property type="protein sequence ID" value="OCK81882.1"/>
    <property type="molecule type" value="Genomic_DNA"/>
</dbReference>
<sequence length="108" mass="12346">MKSFKTPYQDFKYHADSWLAAATSPLFALLSAPLRLAQRISCYSPKNPHNTITAWSTRPLESAAIYLSIHFLRRLAFQACRRVCRCPFEISSSRELLQRAVTRPADSQ</sequence>
<dbReference type="Proteomes" id="UP000250266">
    <property type="component" value="Unassembled WGS sequence"/>
</dbReference>
<evidence type="ECO:0000313" key="1">
    <source>
        <dbReference type="EMBL" id="OCK81882.1"/>
    </source>
</evidence>
<organism evidence="1 2">
    <name type="scientific">Lepidopterella palustris CBS 459.81</name>
    <dbReference type="NCBI Taxonomy" id="1314670"/>
    <lineage>
        <taxon>Eukaryota</taxon>
        <taxon>Fungi</taxon>
        <taxon>Dikarya</taxon>
        <taxon>Ascomycota</taxon>
        <taxon>Pezizomycotina</taxon>
        <taxon>Dothideomycetes</taxon>
        <taxon>Pleosporomycetidae</taxon>
        <taxon>Mytilinidiales</taxon>
        <taxon>Argynnaceae</taxon>
        <taxon>Lepidopterella</taxon>
    </lineage>
</organism>
<name>A0A8E2EDB5_9PEZI</name>
<dbReference type="AlphaFoldDB" id="A0A8E2EDB5"/>